<keyword evidence="1" id="KW-0732">Signal</keyword>
<evidence type="ECO:0000313" key="3">
    <source>
        <dbReference type="Proteomes" id="UP000254737"/>
    </source>
</evidence>
<reference evidence="2 3" key="1">
    <citation type="submission" date="2018-06" db="EMBL/GenBank/DDBJ databases">
        <authorList>
            <consortium name="Pathogen Informatics"/>
            <person name="Doyle S."/>
        </authorList>
    </citation>
    <scope>NUCLEOTIDE SEQUENCE [LARGE SCALE GENOMIC DNA]</scope>
    <source>
        <strain evidence="2 3">NCTC13456</strain>
    </source>
</reference>
<evidence type="ECO:0000313" key="2">
    <source>
        <dbReference type="EMBL" id="STD54044.1"/>
    </source>
</evidence>
<dbReference type="STRING" id="343874.GCA_000805695_01363"/>
<proteinExistence type="predicted"/>
<gene>
    <name evidence="2" type="ORF">NCTC13456_00812</name>
</gene>
<dbReference type="Proteomes" id="UP000254737">
    <property type="component" value="Unassembled WGS sequence"/>
</dbReference>
<sequence length="261" mass="29714">MKKIISVFILLVSFSAFSQQEKVEISYTTRIILPDDFTFQPPGGGNGRTMSKEMQEQFKKNIQEPQEAKLTILGDESLYKMVEKISNDQSQGIRGPRGGGMRMMSMNGDNIYKNSTNHLLLKEQNMMGKSYVVKDSLQNFDWKLTRETKTILGNEAKKATAIIDSVQTTVWYIPTLKYKTGPENYWGLPGLIAEVQTEINRGMFKGSKIISLTDIKTSTNTKPIEKPKDKGAISQTEFDKLMQEQRSRFEEMRNSGVNKRD</sequence>
<dbReference type="InterPro" id="IPR005901">
    <property type="entry name" value="GLPGLI"/>
</dbReference>
<protein>
    <submittedName>
        <fullName evidence="2">GLPGLI family protein</fullName>
    </submittedName>
</protein>
<dbReference type="Pfam" id="PF22252">
    <property type="entry name" value="PNGase_F-II_N"/>
    <property type="match status" value="1"/>
</dbReference>
<dbReference type="NCBIfam" id="TIGR01200">
    <property type="entry name" value="GLPGLI"/>
    <property type="match status" value="1"/>
</dbReference>
<dbReference type="RefSeq" id="WP_114998878.1">
    <property type="nucleotide sequence ID" value="NZ_UFXS01000001.1"/>
</dbReference>
<feature type="signal peptide" evidence="1">
    <location>
        <begin position="1"/>
        <end position="18"/>
    </location>
</feature>
<name>A0A376G144_9FLAO</name>
<feature type="chain" id="PRO_5017060369" evidence="1">
    <location>
        <begin position="19"/>
        <end position="261"/>
    </location>
</feature>
<accession>A0A376G144</accession>
<dbReference type="EMBL" id="UFXS01000001">
    <property type="protein sequence ID" value="STD54044.1"/>
    <property type="molecule type" value="Genomic_DNA"/>
</dbReference>
<organism evidence="2 3">
    <name type="scientific">Empedobacter falsenii</name>
    <dbReference type="NCBI Taxonomy" id="343874"/>
    <lineage>
        <taxon>Bacteria</taxon>
        <taxon>Pseudomonadati</taxon>
        <taxon>Bacteroidota</taxon>
        <taxon>Flavobacteriia</taxon>
        <taxon>Flavobacteriales</taxon>
        <taxon>Weeksellaceae</taxon>
        <taxon>Empedobacter</taxon>
    </lineage>
</organism>
<dbReference type="AlphaFoldDB" id="A0A376G144"/>
<evidence type="ECO:0000256" key="1">
    <source>
        <dbReference type="SAM" id="SignalP"/>
    </source>
</evidence>